<geneLocation type="plasmid" evidence="3">
    <name>SAP2</name>
</geneLocation>
<dbReference type="KEGG" id="sma:SAVERM_7552"/>
<dbReference type="InterPro" id="IPR025058">
    <property type="entry name" value="DUF3995"/>
</dbReference>
<dbReference type="EMBL" id="BA000030">
    <property type="protein sequence ID" value="BAC75263.1"/>
    <property type="molecule type" value="Genomic_DNA"/>
</dbReference>
<dbReference type="EMBL" id="AP017380">
    <property type="protein sequence ID" value="BAU77677.1"/>
    <property type="molecule type" value="Genomic_DNA"/>
</dbReference>
<evidence type="ECO:0008006" key="5">
    <source>
        <dbReference type="Google" id="ProtNLM"/>
    </source>
</evidence>
<evidence type="ECO:0000256" key="1">
    <source>
        <dbReference type="SAM" id="Phobius"/>
    </source>
</evidence>
<keyword evidence="1" id="KW-0472">Membrane</keyword>
<name>Q825A8_STRAW</name>
<dbReference type="AlphaFoldDB" id="Q825A8"/>
<dbReference type="HOGENOM" id="CLU_1546733_0_0_11"/>
<reference evidence="3" key="4">
    <citation type="submission" date="2016-03" db="EMBL/GenBank/DDBJ databases">
        <title>Complete sequence of the second linear plasmid SAP2 of Streptomyces avermitilis.</title>
        <authorList>
            <person name="Ikeda H."/>
        </authorList>
    </citation>
    <scope>NUCLEOTIDE SEQUENCE</scope>
    <source>
        <strain evidence="3">MA-4680</strain>
        <plasmid evidence="3">SAP2</plasmid>
    </source>
</reference>
<keyword evidence="3" id="KW-0614">Plasmid</keyword>
<dbReference type="eggNOG" id="ENOG5031XRB">
    <property type="taxonomic scope" value="Bacteria"/>
</dbReference>
<evidence type="ECO:0000313" key="3">
    <source>
        <dbReference type="EMBL" id="BAU77677.1"/>
    </source>
</evidence>
<feature type="transmembrane region" description="Helical" evidence="1">
    <location>
        <begin position="109"/>
        <end position="128"/>
    </location>
</feature>
<proteinExistence type="predicted"/>
<reference evidence="2 4" key="1">
    <citation type="journal article" date="2001" name="Proc. Natl. Acad. Sci. U.S.A.">
        <title>Genome sequence of an industrial microorganism Streptomyces avermitilis: deducing the ability of producing secondary metabolites.</title>
        <authorList>
            <person name="Omura S."/>
            <person name="Ikeda H."/>
            <person name="Ishikawa J."/>
            <person name="Hanamoto A."/>
            <person name="Takahashi C."/>
            <person name="Shinose M."/>
            <person name="Takahashi Y."/>
            <person name="Horikawa H."/>
            <person name="Nakazawa H."/>
            <person name="Osonoe T."/>
            <person name="Kikuchi H."/>
            <person name="Shiba T."/>
            <person name="Sakaki Y."/>
            <person name="Hattori M."/>
        </authorList>
    </citation>
    <scope>NUCLEOTIDE SEQUENCE [LARGE SCALE GENOMIC DNA]</scope>
    <source>
        <strain evidence="4">ATCC 31267 / DSM 46492 / JCM 5070 / NBRC 14893 / NCIMB 12804 / NRRL 8165 / MA-4680</strain>
        <strain evidence="2">MA-4680</strain>
    </source>
</reference>
<keyword evidence="4" id="KW-1185">Reference proteome</keyword>
<evidence type="ECO:0000313" key="2">
    <source>
        <dbReference type="EMBL" id="BAC75263.1"/>
    </source>
</evidence>
<feature type="transmembrane region" description="Helical" evidence="1">
    <location>
        <begin position="36"/>
        <end position="56"/>
    </location>
</feature>
<dbReference type="Pfam" id="PF13160">
    <property type="entry name" value="DUF3995"/>
    <property type="match status" value="1"/>
</dbReference>
<keyword evidence="1" id="KW-1133">Transmembrane helix</keyword>
<sequence length="198" mass="21643">MIHRTGRVFGMTITPKQRAALTDAVRGGTESLFRRAATAAFLWALVFTAFHFYWFAGGRFGLGDGPKMIPETGTTKDLIWAFVITSMFVVGIFLPVALTRPWGRRIPRWITVCCLWIGSALLVVRGGAGLLDTALRETGLADRGLTGLTYQQITGDAHPSLNTKVSGICIDAYFILGGLLYGRTVLLHRRLVRGADEG</sequence>
<reference evidence="2" key="3">
    <citation type="journal article" date="2014" name="J. Ind. Microbiol. Biotechnol.">
        <title>Genome mining of the Streptomyces avermitilis genome and development of genome-minimized hosts for heterologous expression of biosynthetic gene clusters.</title>
        <authorList>
            <person name="Ikeda H."/>
            <person name="Shin-ya K."/>
            <person name="Omura S."/>
        </authorList>
    </citation>
    <scope>NUCLEOTIDE SEQUENCE</scope>
    <source>
        <strain evidence="2">MA-4680</strain>
    </source>
</reference>
<dbReference type="Proteomes" id="UP000000428">
    <property type="component" value="Chromosome"/>
</dbReference>
<accession>Q825A8</accession>
<keyword evidence="1" id="KW-0812">Transmembrane</keyword>
<gene>
    <name evidence="3" type="ORF">SAVERM_2p238</name>
    <name evidence="2" type="ORF">SAVERM_7552</name>
</gene>
<feature type="transmembrane region" description="Helical" evidence="1">
    <location>
        <begin position="78"/>
        <end position="97"/>
    </location>
</feature>
<organism evidence="2 4">
    <name type="scientific">Streptomyces avermitilis (strain ATCC 31267 / DSM 46492 / JCM 5070 / NBRC 14893 / NCIMB 12804 / NRRL 8165 / MA-4680)</name>
    <dbReference type="NCBI Taxonomy" id="227882"/>
    <lineage>
        <taxon>Bacteria</taxon>
        <taxon>Bacillati</taxon>
        <taxon>Actinomycetota</taxon>
        <taxon>Actinomycetes</taxon>
        <taxon>Kitasatosporales</taxon>
        <taxon>Streptomycetaceae</taxon>
        <taxon>Streptomyces</taxon>
    </lineage>
</organism>
<reference evidence="2 4" key="2">
    <citation type="journal article" date="2003" name="Nat. Biotechnol.">
        <title>Complete genome sequence and comparative analysis of the industrial microorganism Streptomyces avermitilis.</title>
        <authorList>
            <person name="Ikeda H."/>
            <person name="Ishikawa J."/>
            <person name="Hanamoto A."/>
            <person name="Shinose M."/>
            <person name="Kikuchi H."/>
            <person name="Shiba T."/>
            <person name="Sakaki Y."/>
            <person name="Hattori M."/>
            <person name="Omura S."/>
        </authorList>
    </citation>
    <scope>NUCLEOTIDE SEQUENCE [LARGE SCALE GENOMIC DNA]</scope>
    <source>
        <strain evidence="4">ATCC 31267 / DSM 46492 / JCM 5070 / NBRC 14893 / NCIMB 12804 / NRRL 8165 / MA-4680</strain>
        <strain evidence="2">MA-4680</strain>
    </source>
</reference>
<protein>
    <recommendedName>
        <fullName evidence="5">DUF3995 domain-containing protein</fullName>
    </recommendedName>
</protein>
<feature type="transmembrane region" description="Helical" evidence="1">
    <location>
        <begin position="165"/>
        <end position="182"/>
    </location>
</feature>
<evidence type="ECO:0000313" key="4">
    <source>
        <dbReference type="Proteomes" id="UP000000428"/>
    </source>
</evidence>